<evidence type="ECO:0000313" key="2">
    <source>
        <dbReference type="EMBL" id="TFY51036.1"/>
    </source>
</evidence>
<dbReference type="Proteomes" id="UP000298327">
    <property type="component" value="Unassembled WGS sequence"/>
</dbReference>
<evidence type="ECO:0000313" key="3">
    <source>
        <dbReference type="Proteomes" id="UP000298327"/>
    </source>
</evidence>
<feature type="non-terminal residue" evidence="2">
    <location>
        <position position="266"/>
    </location>
</feature>
<name>A0A4Y9XLS7_9AGAM</name>
<dbReference type="EMBL" id="SEOQ01001629">
    <property type="protein sequence ID" value="TFY51036.1"/>
    <property type="molecule type" value="Genomic_DNA"/>
</dbReference>
<feature type="compositionally biased region" description="Basic and acidic residues" evidence="1">
    <location>
        <begin position="1"/>
        <end position="12"/>
    </location>
</feature>
<feature type="compositionally biased region" description="Polar residues" evidence="1">
    <location>
        <begin position="106"/>
        <end position="115"/>
    </location>
</feature>
<dbReference type="AlphaFoldDB" id="A0A4Y9XLS7"/>
<comment type="caution">
    <text evidence="2">The sequence shown here is derived from an EMBL/GenBank/DDBJ whole genome shotgun (WGS) entry which is preliminary data.</text>
</comment>
<accession>A0A4Y9XLS7</accession>
<organism evidence="2 3">
    <name type="scientific">Dentipellis fragilis</name>
    <dbReference type="NCBI Taxonomy" id="205917"/>
    <lineage>
        <taxon>Eukaryota</taxon>
        <taxon>Fungi</taxon>
        <taxon>Dikarya</taxon>
        <taxon>Basidiomycota</taxon>
        <taxon>Agaricomycotina</taxon>
        <taxon>Agaricomycetes</taxon>
        <taxon>Russulales</taxon>
        <taxon>Hericiaceae</taxon>
        <taxon>Dentipellis</taxon>
    </lineage>
</organism>
<gene>
    <name evidence="2" type="ORF">EVG20_g11200</name>
</gene>
<protein>
    <submittedName>
        <fullName evidence="2">Uncharacterized protein</fullName>
    </submittedName>
</protein>
<sequence length="266" mass="28994">MHAHPDAARSETPEGNDSILLRTHIHPPPSRAQAYSPPCSARVHPLPCHAYICSSPHTVRTAAHHRLPHTHPLPPPYPLRSPGMCARLPRPRLSRTPALVHVSRAHPTTSVSRARTPTRRRMPLSCARPPFLARMAACRCLSRASSPSAAVSHRMRSPGACARPQAFLVCKPTHCLSRAHSPSHPDPPHVLHRLSALSTRCLTASQQRRETRSPTCALSRAVYLLHPDILMSGSPFTPGYPHAIATASHVHPLALALNRAAVPPRP</sequence>
<reference evidence="2 3" key="1">
    <citation type="submission" date="2019-02" db="EMBL/GenBank/DDBJ databases">
        <title>Genome sequencing of the rare red list fungi Dentipellis fragilis.</title>
        <authorList>
            <person name="Buettner E."/>
            <person name="Kellner H."/>
        </authorList>
    </citation>
    <scope>NUCLEOTIDE SEQUENCE [LARGE SCALE GENOMIC DNA]</scope>
    <source>
        <strain evidence="2 3">DSM 105465</strain>
    </source>
</reference>
<keyword evidence="3" id="KW-1185">Reference proteome</keyword>
<feature type="region of interest" description="Disordered" evidence="1">
    <location>
        <begin position="102"/>
        <end position="121"/>
    </location>
</feature>
<proteinExistence type="predicted"/>
<feature type="region of interest" description="Disordered" evidence="1">
    <location>
        <begin position="1"/>
        <end position="38"/>
    </location>
</feature>
<evidence type="ECO:0000256" key="1">
    <source>
        <dbReference type="SAM" id="MobiDB-lite"/>
    </source>
</evidence>